<feature type="domain" description="ABC transporter" evidence="5">
    <location>
        <begin position="3"/>
        <end position="211"/>
    </location>
</feature>
<dbReference type="GO" id="GO:0016887">
    <property type="term" value="F:ATP hydrolysis activity"/>
    <property type="evidence" value="ECO:0007669"/>
    <property type="project" value="InterPro"/>
</dbReference>
<proteinExistence type="inferred from homology"/>
<keyword evidence="7" id="KW-1185">Reference proteome</keyword>
<dbReference type="PANTHER" id="PTHR42788">
    <property type="entry name" value="TAURINE IMPORT ATP-BINDING PROTEIN-RELATED"/>
    <property type="match status" value="1"/>
</dbReference>
<dbReference type="PANTHER" id="PTHR42788:SF19">
    <property type="entry name" value="ALIPHATIC SULFONATES IMPORT ATP-BINDING PROTEIN SSUB 2"/>
    <property type="match status" value="1"/>
</dbReference>
<dbReference type="SMART" id="SM00382">
    <property type="entry name" value="AAA"/>
    <property type="match status" value="1"/>
</dbReference>
<evidence type="ECO:0000256" key="2">
    <source>
        <dbReference type="ARBA" id="ARBA00022448"/>
    </source>
</evidence>
<gene>
    <name evidence="6" type="ORF">GGQ66_002984</name>
</gene>
<keyword evidence="4 6" id="KW-0067">ATP-binding</keyword>
<dbReference type="AlphaFoldDB" id="A0A7W6P237"/>
<name>A0A7W6P237_9HYPH</name>
<keyword evidence="3" id="KW-0547">Nucleotide-binding</keyword>
<accession>A0A7W6P237</accession>
<dbReference type="SUPFAM" id="SSF52540">
    <property type="entry name" value="P-loop containing nucleoside triphosphate hydrolases"/>
    <property type="match status" value="1"/>
</dbReference>
<keyword evidence="2" id="KW-0813">Transport</keyword>
<evidence type="ECO:0000313" key="6">
    <source>
        <dbReference type="EMBL" id="MBB4104407.1"/>
    </source>
</evidence>
<dbReference type="InterPro" id="IPR003439">
    <property type="entry name" value="ABC_transporter-like_ATP-bd"/>
</dbReference>
<dbReference type="RefSeq" id="WP_306414076.1">
    <property type="nucleotide sequence ID" value="NZ_JACIDU010000012.1"/>
</dbReference>
<dbReference type="InterPro" id="IPR003593">
    <property type="entry name" value="AAA+_ATPase"/>
</dbReference>
<dbReference type="InterPro" id="IPR027417">
    <property type="entry name" value="P-loop_NTPase"/>
</dbReference>
<sequence length="211" mass="23145">MFPEAEPLLRIDLQRGGPGDVLGPLSLSIAPGETVALTGPSGVGKTTLLRIIAGLEKSFEGTRRVPERLAVVFQEPVLLPWRSAIQNISIIANISAGEAQEWLGRVGLAGLGHRFPSELSLGQQRRLALARAFAARPELLLMDEPFVSLDPVLVDEMMILFETLRRDRPCATIIVTHVQAEAERLTRRILRLDGRPARLMEPACQKDGAYL</sequence>
<comment type="similarity">
    <text evidence="1">Belongs to the ABC transporter superfamily.</text>
</comment>
<evidence type="ECO:0000313" key="7">
    <source>
        <dbReference type="Proteomes" id="UP000584824"/>
    </source>
</evidence>
<protein>
    <submittedName>
        <fullName evidence="6">NitT/TauT family transport system ATP-binding protein</fullName>
    </submittedName>
</protein>
<reference evidence="6 7" key="1">
    <citation type="submission" date="2020-08" db="EMBL/GenBank/DDBJ databases">
        <title>Genomic Encyclopedia of Type Strains, Phase IV (KMG-IV): sequencing the most valuable type-strain genomes for metagenomic binning, comparative biology and taxonomic classification.</title>
        <authorList>
            <person name="Goeker M."/>
        </authorList>
    </citation>
    <scope>NUCLEOTIDE SEQUENCE [LARGE SCALE GENOMIC DNA]</scope>
    <source>
        <strain evidence="6 7">DSM 26385</strain>
    </source>
</reference>
<evidence type="ECO:0000256" key="3">
    <source>
        <dbReference type="ARBA" id="ARBA00022741"/>
    </source>
</evidence>
<dbReference type="InterPro" id="IPR050166">
    <property type="entry name" value="ABC_transporter_ATP-bind"/>
</dbReference>
<dbReference type="GO" id="GO:0005524">
    <property type="term" value="F:ATP binding"/>
    <property type="evidence" value="ECO:0007669"/>
    <property type="project" value="UniProtKB-KW"/>
</dbReference>
<organism evidence="6 7">
    <name type="scientific">Allorhizobium borbori</name>
    <dbReference type="NCBI Taxonomy" id="485907"/>
    <lineage>
        <taxon>Bacteria</taxon>
        <taxon>Pseudomonadati</taxon>
        <taxon>Pseudomonadota</taxon>
        <taxon>Alphaproteobacteria</taxon>
        <taxon>Hyphomicrobiales</taxon>
        <taxon>Rhizobiaceae</taxon>
        <taxon>Rhizobium/Agrobacterium group</taxon>
        <taxon>Allorhizobium</taxon>
    </lineage>
</organism>
<dbReference type="PROSITE" id="PS00211">
    <property type="entry name" value="ABC_TRANSPORTER_1"/>
    <property type="match status" value="1"/>
</dbReference>
<evidence type="ECO:0000256" key="1">
    <source>
        <dbReference type="ARBA" id="ARBA00005417"/>
    </source>
</evidence>
<dbReference type="Proteomes" id="UP000584824">
    <property type="component" value="Unassembled WGS sequence"/>
</dbReference>
<dbReference type="InterPro" id="IPR017871">
    <property type="entry name" value="ABC_transporter-like_CS"/>
</dbReference>
<dbReference type="Gene3D" id="3.40.50.300">
    <property type="entry name" value="P-loop containing nucleotide triphosphate hydrolases"/>
    <property type="match status" value="1"/>
</dbReference>
<dbReference type="PROSITE" id="PS50893">
    <property type="entry name" value="ABC_TRANSPORTER_2"/>
    <property type="match status" value="1"/>
</dbReference>
<evidence type="ECO:0000259" key="5">
    <source>
        <dbReference type="PROSITE" id="PS50893"/>
    </source>
</evidence>
<evidence type="ECO:0000256" key="4">
    <source>
        <dbReference type="ARBA" id="ARBA00022840"/>
    </source>
</evidence>
<comment type="caution">
    <text evidence="6">The sequence shown here is derived from an EMBL/GenBank/DDBJ whole genome shotgun (WGS) entry which is preliminary data.</text>
</comment>
<dbReference type="Pfam" id="PF00005">
    <property type="entry name" value="ABC_tran"/>
    <property type="match status" value="1"/>
</dbReference>
<dbReference type="EMBL" id="JACIDU010000012">
    <property type="protein sequence ID" value="MBB4104407.1"/>
    <property type="molecule type" value="Genomic_DNA"/>
</dbReference>